<dbReference type="EMBL" id="JH993972">
    <property type="protein sequence ID" value="ELQ75313.1"/>
    <property type="molecule type" value="Genomic_DNA"/>
</dbReference>
<protein>
    <submittedName>
        <fullName evidence="1">Uncharacterized protein</fullName>
    </submittedName>
</protein>
<feature type="non-terminal residue" evidence="1">
    <location>
        <position position="1"/>
    </location>
</feature>
<evidence type="ECO:0000313" key="1">
    <source>
        <dbReference type="EMBL" id="ELQ75313.1"/>
    </source>
</evidence>
<reference evidence="1 2" key="1">
    <citation type="journal article" date="2012" name="PLoS Pathog.">
        <title>The genome of the obligate intracellular parasite Trachipleistophora hominis: new insights into microsporidian genome dynamics and reductive evolution.</title>
        <authorList>
            <person name="Heinz E."/>
            <person name="Williams T.A."/>
            <person name="Nakjang S."/>
            <person name="Noel C.J."/>
            <person name="Swan D.C."/>
            <person name="Goldberg A.V."/>
            <person name="Harris S.R."/>
            <person name="Weinmaier T."/>
            <person name="Markert S."/>
            <person name="Becher D."/>
            <person name="Bernhardt J."/>
            <person name="Dagan T."/>
            <person name="Hacker C."/>
            <person name="Lucocq J.M."/>
            <person name="Schweder T."/>
            <person name="Rattei T."/>
            <person name="Hall N."/>
            <person name="Hirt R.P."/>
            <person name="Embley T.M."/>
        </authorList>
    </citation>
    <scope>NUCLEOTIDE SEQUENCE [LARGE SCALE GENOMIC DNA]</scope>
</reference>
<dbReference type="VEuPathDB" id="MicrosporidiaDB:THOM_1740"/>
<keyword evidence="2" id="KW-1185">Reference proteome</keyword>
<gene>
    <name evidence="1" type="ORF">THOM_1740</name>
</gene>
<dbReference type="HOGENOM" id="CLU_2856133_0_0_1"/>
<organism evidence="1 2">
    <name type="scientific">Trachipleistophora hominis</name>
    <name type="common">Microsporidian parasite</name>
    <dbReference type="NCBI Taxonomy" id="72359"/>
    <lineage>
        <taxon>Eukaryota</taxon>
        <taxon>Fungi</taxon>
        <taxon>Fungi incertae sedis</taxon>
        <taxon>Microsporidia</taxon>
        <taxon>Pleistophoridae</taxon>
        <taxon>Trachipleistophora</taxon>
    </lineage>
</organism>
<dbReference type="AlphaFoldDB" id="L7JV12"/>
<dbReference type="InParanoid" id="L7JV12"/>
<name>L7JV12_TRAHO</name>
<accession>L7JV12</accession>
<sequence>VAETLFAELCLRANEVTRIPAINDYALSFIVFEMILMTHKNIFVYRDIRNVSPMVKNHGYFQPYP</sequence>
<dbReference type="Proteomes" id="UP000011185">
    <property type="component" value="Unassembled WGS sequence"/>
</dbReference>
<proteinExistence type="predicted"/>
<evidence type="ECO:0000313" key="2">
    <source>
        <dbReference type="Proteomes" id="UP000011185"/>
    </source>
</evidence>